<gene>
    <name evidence="1" type="ORF">OXH55_19590</name>
</gene>
<evidence type="ECO:0008006" key="3">
    <source>
        <dbReference type="Google" id="ProtNLM"/>
    </source>
</evidence>
<protein>
    <recommendedName>
        <fullName evidence="3">Sigma-70 family RNA polymerase sigma factor</fullName>
    </recommendedName>
</protein>
<name>A0ABT4CY23_9CLOT</name>
<reference evidence="1" key="1">
    <citation type="submission" date="2022-12" db="EMBL/GenBank/DDBJ databases">
        <authorList>
            <person name="Wang J."/>
        </authorList>
    </citation>
    <scope>NUCLEOTIDE SEQUENCE</scope>
    <source>
        <strain evidence="1">HY-42-06</strain>
    </source>
</reference>
<dbReference type="InterPro" id="IPR013324">
    <property type="entry name" value="RNA_pol_sigma_r3/r4-like"/>
</dbReference>
<organism evidence="1 2">
    <name type="scientific">Clostridium ganghwense</name>
    <dbReference type="NCBI Taxonomy" id="312089"/>
    <lineage>
        <taxon>Bacteria</taxon>
        <taxon>Bacillati</taxon>
        <taxon>Bacillota</taxon>
        <taxon>Clostridia</taxon>
        <taxon>Eubacteriales</taxon>
        <taxon>Clostridiaceae</taxon>
        <taxon>Clostridium</taxon>
    </lineage>
</organism>
<dbReference type="RefSeq" id="WP_268051857.1">
    <property type="nucleotide sequence ID" value="NZ_JAPQES010000014.1"/>
</dbReference>
<sequence length="182" mass="22037">MNSLIKNFLNRDEENQSLYIRFKFYNDENALYELEKKLKLYMFQLKFCSYIGKSMNFYSKHYQEKKLKKDYKEMLNLNIKDKDFGEERINMISDKKVDFIEEVSQPEKEVDFKKVIENYKLLNALEKLPARQKEIIYKLIVLQKKEKQLIKELGISRQAINKSKRSALNKLRNELNELNLIM</sequence>
<dbReference type="Gene3D" id="1.20.140.160">
    <property type="match status" value="1"/>
</dbReference>
<dbReference type="Proteomes" id="UP001079657">
    <property type="component" value="Unassembled WGS sequence"/>
</dbReference>
<proteinExistence type="predicted"/>
<dbReference type="EMBL" id="JAPQES010000014">
    <property type="protein sequence ID" value="MCY6372794.1"/>
    <property type="molecule type" value="Genomic_DNA"/>
</dbReference>
<keyword evidence="2" id="KW-1185">Reference proteome</keyword>
<dbReference type="SUPFAM" id="SSF88659">
    <property type="entry name" value="Sigma3 and sigma4 domains of RNA polymerase sigma factors"/>
    <property type="match status" value="1"/>
</dbReference>
<comment type="caution">
    <text evidence="1">The sequence shown here is derived from an EMBL/GenBank/DDBJ whole genome shotgun (WGS) entry which is preliminary data.</text>
</comment>
<accession>A0ABT4CY23</accession>
<evidence type="ECO:0000313" key="1">
    <source>
        <dbReference type="EMBL" id="MCY6372794.1"/>
    </source>
</evidence>
<evidence type="ECO:0000313" key="2">
    <source>
        <dbReference type="Proteomes" id="UP001079657"/>
    </source>
</evidence>